<evidence type="ECO:0000256" key="1">
    <source>
        <dbReference type="ARBA" id="ARBA00010394"/>
    </source>
</evidence>
<feature type="signal peptide" evidence="6">
    <location>
        <begin position="1"/>
        <end position="18"/>
    </location>
</feature>
<dbReference type="Gene3D" id="1.25.10.10">
    <property type="entry name" value="Leucine-rich Repeat Variant"/>
    <property type="match status" value="1"/>
</dbReference>
<dbReference type="PROSITE" id="PS50176">
    <property type="entry name" value="ARM_REPEAT"/>
    <property type="match status" value="1"/>
</dbReference>
<dbReference type="SUPFAM" id="SSF48371">
    <property type="entry name" value="ARM repeat"/>
    <property type="match status" value="1"/>
</dbReference>
<dbReference type="InterPro" id="IPR032413">
    <property type="entry name" value="Arm_3"/>
</dbReference>
<dbReference type="EMBL" id="JBBPBM010000024">
    <property type="protein sequence ID" value="KAK8542393.1"/>
    <property type="molecule type" value="Genomic_DNA"/>
</dbReference>
<dbReference type="Pfam" id="PF16186">
    <property type="entry name" value="Arm_3"/>
    <property type="match status" value="1"/>
</dbReference>
<feature type="chain" id="PRO_5046655477" evidence="6">
    <location>
        <begin position="19"/>
        <end position="301"/>
    </location>
</feature>
<dbReference type="InterPro" id="IPR011989">
    <property type="entry name" value="ARM-like"/>
</dbReference>
<protein>
    <submittedName>
        <fullName evidence="7">Uncharacterized protein</fullName>
    </submittedName>
</protein>
<dbReference type="SMART" id="SM00185">
    <property type="entry name" value="ARM"/>
    <property type="match status" value="4"/>
</dbReference>
<dbReference type="InterPro" id="IPR016024">
    <property type="entry name" value="ARM-type_fold"/>
</dbReference>
<dbReference type="Pfam" id="PF00514">
    <property type="entry name" value="Arm"/>
    <property type="match status" value="4"/>
</dbReference>
<evidence type="ECO:0000313" key="8">
    <source>
        <dbReference type="Proteomes" id="UP001472677"/>
    </source>
</evidence>
<evidence type="ECO:0000256" key="3">
    <source>
        <dbReference type="ARBA" id="ARBA00022737"/>
    </source>
</evidence>
<evidence type="ECO:0000313" key="7">
    <source>
        <dbReference type="EMBL" id="KAK8542393.1"/>
    </source>
</evidence>
<sequence length="301" mass="32875">MWQLTAGVELIIVLPCFVQVKPALPALAHLIHSNDEEVLTDACWALSFLSYGTNEKIQAVIEGGVCRRLVDVSEDHFAFHLLSEVFLFMICLPDLILKSCGLNRHPSPSVLIPALHTVGNIVMGDDARTQCIIEHQALPCLFNLLANNFEKSIKEEACWTVSNITAGNKEQIQAVIEANIIAPLVHLLKSAEFDVKKVAARAISKAVCGGTPEQIKFLVSQGCLKPLCDVLKFNCPDPRTVTVCLEGLENISKVAEADKNMGGTGDVNLYAQMIDDAEGLEKIENLQCHDNAEISEKSENS</sequence>
<evidence type="ECO:0000256" key="2">
    <source>
        <dbReference type="ARBA" id="ARBA00022448"/>
    </source>
</evidence>
<keyword evidence="8" id="KW-1185">Reference proteome</keyword>
<keyword evidence="2" id="KW-0813">Transport</keyword>
<dbReference type="PANTHER" id="PTHR23316">
    <property type="entry name" value="IMPORTIN ALPHA"/>
    <property type="match status" value="1"/>
</dbReference>
<keyword evidence="6" id="KW-0732">Signal</keyword>
<comment type="caution">
    <text evidence="7">The sequence shown here is derived from an EMBL/GenBank/DDBJ whole genome shotgun (WGS) entry which is preliminary data.</text>
</comment>
<dbReference type="Proteomes" id="UP001472677">
    <property type="component" value="Unassembled WGS sequence"/>
</dbReference>
<name>A0ABR2DLU7_9ROSI</name>
<gene>
    <name evidence="7" type="ORF">V6N12_014990</name>
</gene>
<keyword evidence="3" id="KW-0677">Repeat</keyword>
<accession>A0ABR2DLU7</accession>
<proteinExistence type="inferred from homology"/>
<comment type="similarity">
    <text evidence="1">Belongs to the importin alpha family.</text>
</comment>
<organism evidence="7 8">
    <name type="scientific">Hibiscus sabdariffa</name>
    <name type="common">roselle</name>
    <dbReference type="NCBI Taxonomy" id="183260"/>
    <lineage>
        <taxon>Eukaryota</taxon>
        <taxon>Viridiplantae</taxon>
        <taxon>Streptophyta</taxon>
        <taxon>Embryophyta</taxon>
        <taxon>Tracheophyta</taxon>
        <taxon>Spermatophyta</taxon>
        <taxon>Magnoliopsida</taxon>
        <taxon>eudicotyledons</taxon>
        <taxon>Gunneridae</taxon>
        <taxon>Pentapetalae</taxon>
        <taxon>rosids</taxon>
        <taxon>malvids</taxon>
        <taxon>Malvales</taxon>
        <taxon>Malvaceae</taxon>
        <taxon>Malvoideae</taxon>
        <taxon>Hibiscus</taxon>
    </lineage>
</organism>
<evidence type="ECO:0000256" key="6">
    <source>
        <dbReference type="SAM" id="SignalP"/>
    </source>
</evidence>
<keyword evidence="4" id="KW-0653">Protein transport</keyword>
<evidence type="ECO:0000256" key="5">
    <source>
        <dbReference type="PROSITE-ProRule" id="PRU00259"/>
    </source>
</evidence>
<reference evidence="7 8" key="1">
    <citation type="journal article" date="2024" name="G3 (Bethesda)">
        <title>Genome assembly of Hibiscus sabdariffa L. provides insights into metabolisms of medicinal natural products.</title>
        <authorList>
            <person name="Kim T."/>
        </authorList>
    </citation>
    <scope>NUCLEOTIDE SEQUENCE [LARGE SCALE GENOMIC DNA]</scope>
    <source>
        <strain evidence="7">TK-2024</strain>
        <tissue evidence="7">Old leaves</tissue>
    </source>
</reference>
<evidence type="ECO:0000256" key="4">
    <source>
        <dbReference type="ARBA" id="ARBA00022927"/>
    </source>
</evidence>
<feature type="repeat" description="ARM" evidence="5">
    <location>
        <begin position="22"/>
        <end position="64"/>
    </location>
</feature>
<dbReference type="InterPro" id="IPR000225">
    <property type="entry name" value="Armadillo"/>
</dbReference>